<feature type="domain" description="Secretion system C-terminal sorting" evidence="1">
    <location>
        <begin position="237"/>
        <end position="300"/>
    </location>
</feature>
<dbReference type="AlphaFoldDB" id="A0A645BVH9"/>
<evidence type="ECO:0000259" key="1">
    <source>
        <dbReference type="Pfam" id="PF18962"/>
    </source>
</evidence>
<dbReference type="EMBL" id="VSSQ01022752">
    <property type="protein sequence ID" value="MPM69262.1"/>
    <property type="molecule type" value="Genomic_DNA"/>
</dbReference>
<organism evidence="2">
    <name type="scientific">bioreactor metagenome</name>
    <dbReference type="NCBI Taxonomy" id="1076179"/>
    <lineage>
        <taxon>unclassified sequences</taxon>
        <taxon>metagenomes</taxon>
        <taxon>ecological metagenomes</taxon>
    </lineage>
</organism>
<evidence type="ECO:0000313" key="2">
    <source>
        <dbReference type="EMBL" id="MPM69262.1"/>
    </source>
</evidence>
<name>A0A645BVH9_9ZZZZ</name>
<gene>
    <name evidence="2" type="ORF">SDC9_116206</name>
</gene>
<dbReference type="InterPro" id="IPR026444">
    <property type="entry name" value="Secre_tail"/>
</dbReference>
<dbReference type="NCBIfam" id="TIGR04183">
    <property type="entry name" value="Por_Secre_tail"/>
    <property type="match status" value="1"/>
</dbReference>
<dbReference type="Pfam" id="PF18962">
    <property type="entry name" value="Por_Secre_tail"/>
    <property type="match status" value="1"/>
</dbReference>
<protein>
    <recommendedName>
        <fullName evidence="1">Secretion system C-terminal sorting domain-containing protein</fullName>
    </recommendedName>
</protein>
<dbReference type="SUPFAM" id="SSF49899">
    <property type="entry name" value="Concanavalin A-like lectins/glucanases"/>
    <property type="match status" value="1"/>
</dbReference>
<reference evidence="2" key="1">
    <citation type="submission" date="2019-08" db="EMBL/GenBank/DDBJ databases">
        <authorList>
            <person name="Kucharzyk K."/>
            <person name="Murdoch R.W."/>
            <person name="Higgins S."/>
            <person name="Loffler F."/>
        </authorList>
    </citation>
    <scope>NUCLEOTIDE SEQUENCE</scope>
</reference>
<proteinExistence type="predicted"/>
<sequence length="303" mass="32921">MKKITFILLAVFIFSGNMVLCQSSDLLDENFDSYTAGTFPLGWTLQYPGAGSDVQVVTNAEFVSAANSLKLEGRPNLSANAEYILSSTPDVVWLEFNVKITHVGQIHMSGYPHAIVGFNNNDMSSWCSGYASVGFSESGSVYAANTTLQSYNENQWYKVKIKYNAAMNSMDVWIDDVQKGTNLALSGNSLKYNAVLLNGGNAAYSVDYFDNVKVWAETSTGIDKAAGVGFVQISSKKDVVTVKCTSEASGQLASIYNLQGQLKLQQLLQEGINDIDISALPKGLYVVKAGMEESESIQKILKN</sequence>
<accession>A0A645BVH9</accession>
<dbReference type="InterPro" id="IPR013320">
    <property type="entry name" value="ConA-like_dom_sf"/>
</dbReference>
<comment type="caution">
    <text evidence="2">The sequence shown here is derived from an EMBL/GenBank/DDBJ whole genome shotgun (WGS) entry which is preliminary data.</text>
</comment>